<dbReference type="PROSITE" id="PS51153">
    <property type="entry name" value="RPW8"/>
    <property type="match status" value="1"/>
</dbReference>
<evidence type="ECO:0000313" key="2">
    <source>
        <dbReference type="EMBL" id="CAD5324204.1"/>
    </source>
</evidence>
<gene>
    <name evidence="2" type="ORF">AT9943_LOCUS12111</name>
</gene>
<dbReference type="Pfam" id="PF05659">
    <property type="entry name" value="RPW8"/>
    <property type="match status" value="1"/>
</dbReference>
<sequence length="232" mass="26489">MAVTDYFAGEIATELLKQLFLISARAGRYKNTADNLSTLIENIQPTIKEIQYSGVELPAHRQAQIRILFESLEKGKKLMDKFLTCNRWNMIRQLYLMKKMEKLEKTLSDFFRASILTHILADLHLLRANSDERSHEVYLSLFSSLSLHVTSTKGCDYDGLGSIQYQHIQPNLDMDMRVTILEAEFRTFSNNVINNMLAMKRAQDVLLRANGFDPETLLPMMSPPAASMNPPA</sequence>
<dbReference type="Proteomes" id="UP000516314">
    <property type="component" value="Chromosome 3"/>
</dbReference>
<reference evidence="2 3" key="1">
    <citation type="submission" date="2020-09" db="EMBL/GenBank/DDBJ databases">
        <authorList>
            <person name="Ashkenazy H."/>
        </authorList>
    </citation>
    <scope>NUCLEOTIDE SEQUENCE [LARGE SCALE GENOMIC DNA]</scope>
    <source>
        <strain evidence="3">cv. Cdm-0</strain>
    </source>
</reference>
<organism evidence="2 3">
    <name type="scientific">Arabidopsis thaliana</name>
    <name type="common">Mouse-ear cress</name>
    <dbReference type="NCBI Taxonomy" id="3702"/>
    <lineage>
        <taxon>Eukaryota</taxon>
        <taxon>Viridiplantae</taxon>
        <taxon>Streptophyta</taxon>
        <taxon>Embryophyta</taxon>
        <taxon>Tracheophyta</taxon>
        <taxon>Spermatophyta</taxon>
        <taxon>Magnoliopsida</taxon>
        <taxon>eudicotyledons</taxon>
        <taxon>Gunneridae</taxon>
        <taxon>Pentapetalae</taxon>
        <taxon>rosids</taxon>
        <taxon>malvids</taxon>
        <taxon>Brassicales</taxon>
        <taxon>Brassicaceae</taxon>
        <taxon>Camelineae</taxon>
        <taxon>Arabidopsis</taxon>
    </lineage>
</organism>
<accession>A0A7G2ETH8</accession>
<dbReference type="EMBL" id="LR881468">
    <property type="protein sequence ID" value="CAD5324204.1"/>
    <property type="molecule type" value="Genomic_DNA"/>
</dbReference>
<evidence type="ECO:0000313" key="3">
    <source>
        <dbReference type="Proteomes" id="UP000516314"/>
    </source>
</evidence>
<evidence type="ECO:0000259" key="1">
    <source>
        <dbReference type="PROSITE" id="PS51153"/>
    </source>
</evidence>
<proteinExistence type="predicted"/>
<name>A0A7G2ETH8_ARATH</name>
<protein>
    <submittedName>
        <fullName evidence="2">(thale cress) hypothetical protein</fullName>
    </submittedName>
</protein>
<feature type="domain" description="RPW8" evidence="1">
    <location>
        <begin position="1"/>
        <end position="149"/>
    </location>
</feature>
<dbReference type="InterPro" id="IPR008808">
    <property type="entry name" value="Powdery_mildew-R_dom"/>
</dbReference>
<dbReference type="AlphaFoldDB" id="A0A7G2ETH8"/>